<evidence type="ECO:0000256" key="6">
    <source>
        <dbReference type="ARBA" id="ARBA00022968"/>
    </source>
</evidence>
<keyword evidence="9" id="KW-0472">Membrane</keyword>
<sequence>MVVYPKLLTSAYAGIRALRDVLKCHLPIEIWFHVDEIGEDYALLAPLQQLAIFVGDVSFHPMYNPRAKGFLSKVFAIYNSHFDRVLFIDADNVPVRDPSFLFTTPEFEANGAVFWPDFWQPRRTLFNIHAQSMLWELLDLPFVDMFEQESGQLLVDRTRHAAPLELVYFYAFHQPNFFQKLELLEAPFHMIETVPAMAGRSINGSFCGMTMVQHDAKGEVLFLHRNQHKLRGEPDERLRKASTEKARTGNMVIPPPETEGGGELTDEYPDPIIWTHLLSFSRNASKTQYRVDSHLRNYVTVADMTTTSSSSSCKSFRSWTLLESIRICAITLEVEETTAVEPSPALQ</sequence>
<evidence type="ECO:0000256" key="5">
    <source>
        <dbReference type="ARBA" id="ARBA00022692"/>
    </source>
</evidence>
<dbReference type="GO" id="GO:0046354">
    <property type="term" value="P:mannan biosynthetic process"/>
    <property type="evidence" value="ECO:0007669"/>
    <property type="project" value="TreeGrafter"/>
</dbReference>
<dbReference type="Proteomes" id="UP000694044">
    <property type="component" value="Unassembled WGS sequence"/>
</dbReference>
<protein>
    <recommendedName>
        <fullName evidence="14">Nucleotide-diphospho-sugar transferase</fullName>
    </recommendedName>
</protein>
<keyword evidence="13" id="KW-1185">Reference proteome</keyword>
<evidence type="ECO:0000256" key="8">
    <source>
        <dbReference type="ARBA" id="ARBA00023034"/>
    </source>
</evidence>
<dbReference type="PANTHER" id="PTHR31646:SF1">
    <property type="entry name" value="ALPHA-1,2-MANNOSYLTRANSFERASE MNN2"/>
    <property type="match status" value="1"/>
</dbReference>
<evidence type="ECO:0000256" key="9">
    <source>
        <dbReference type="ARBA" id="ARBA00023136"/>
    </source>
</evidence>
<keyword evidence="6" id="KW-0735">Signal-anchor</keyword>
<comment type="caution">
    <text evidence="12">The sequence shown here is derived from an EMBL/GenBank/DDBJ whole genome shotgun (WGS) entry which is preliminary data.</text>
</comment>
<dbReference type="EMBL" id="JAGDFM010001218">
    <property type="protein sequence ID" value="KAG7375391.1"/>
    <property type="molecule type" value="Genomic_DNA"/>
</dbReference>
<feature type="region of interest" description="Disordered" evidence="11">
    <location>
        <begin position="232"/>
        <end position="263"/>
    </location>
</feature>
<dbReference type="GO" id="GO:0000139">
    <property type="term" value="C:Golgi membrane"/>
    <property type="evidence" value="ECO:0007669"/>
    <property type="project" value="UniProtKB-SubCell"/>
</dbReference>
<evidence type="ECO:0008006" key="14">
    <source>
        <dbReference type="Google" id="ProtNLM"/>
    </source>
</evidence>
<evidence type="ECO:0000256" key="2">
    <source>
        <dbReference type="ARBA" id="ARBA00004606"/>
    </source>
</evidence>
<name>A0A8T1V370_9STRA</name>
<dbReference type="InterPro" id="IPR022751">
    <property type="entry name" value="Alpha_mannosyltransferase"/>
</dbReference>
<dbReference type="Pfam" id="PF11051">
    <property type="entry name" value="Mannosyl_trans3"/>
    <property type="match status" value="1"/>
</dbReference>
<evidence type="ECO:0000313" key="12">
    <source>
        <dbReference type="EMBL" id="KAG7375391.1"/>
    </source>
</evidence>
<evidence type="ECO:0000256" key="1">
    <source>
        <dbReference type="ARBA" id="ARBA00004394"/>
    </source>
</evidence>
<keyword evidence="7" id="KW-1133">Transmembrane helix</keyword>
<accession>A0A8T1V370</accession>
<dbReference type="GO" id="GO:0000026">
    <property type="term" value="F:alpha-1,2-mannosyltransferase activity"/>
    <property type="evidence" value="ECO:0007669"/>
    <property type="project" value="TreeGrafter"/>
</dbReference>
<evidence type="ECO:0000313" key="13">
    <source>
        <dbReference type="Proteomes" id="UP000694044"/>
    </source>
</evidence>
<evidence type="ECO:0000256" key="10">
    <source>
        <dbReference type="ARBA" id="ARBA00037847"/>
    </source>
</evidence>
<evidence type="ECO:0000256" key="11">
    <source>
        <dbReference type="SAM" id="MobiDB-lite"/>
    </source>
</evidence>
<comment type="similarity">
    <text evidence="3">Belongs to the MNN1/MNT family.</text>
</comment>
<proteinExistence type="inferred from homology"/>
<evidence type="ECO:0000256" key="3">
    <source>
        <dbReference type="ARBA" id="ARBA00009105"/>
    </source>
</evidence>
<comment type="subcellular location">
    <subcellularLocation>
        <location evidence="10">Endomembrane system</location>
        <topology evidence="10">Single-pass membrane protein</topology>
    </subcellularLocation>
    <subcellularLocation>
        <location evidence="1">Golgi apparatus membrane</location>
    </subcellularLocation>
    <subcellularLocation>
        <location evidence="2">Membrane</location>
        <topology evidence="2">Single-pass type II membrane protein</topology>
    </subcellularLocation>
</comment>
<gene>
    <name evidence="12" type="ORF">PHYPSEUDO_001520</name>
</gene>
<evidence type="ECO:0000256" key="4">
    <source>
        <dbReference type="ARBA" id="ARBA00022679"/>
    </source>
</evidence>
<keyword evidence="8" id="KW-0333">Golgi apparatus</keyword>
<evidence type="ECO:0000256" key="7">
    <source>
        <dbReference type="ARBA" id="ARBA00022989"/>
    </source>
</evidence>
<keyword evidence="5" id="KW-0812">Transmembrane</keyword>
<feature type="compositionally biased region" description="Basic and acidic residues" evidence="11">
    <location>
        <begin position="232"/>
        <end position="247"/>
    </location>
</feature>
<organism evidence="12 13">
    <name type="scientific">Phytophthora pseudosyringae</name>
    <dbReference type="NCBI Taxonomy" id="221518"/>
    <lineage>
        <taxon>Eukaryota</taxon>
        <taxon>Sar</taxon>
        <taxon>Stramenopiles</taxon>
        <taxon>Oomycota</taxon>
        <taxon>Peronosporomycetes</taxon>
        <taxon>Peronosporales</taxon>
        <taxon>Peronosporaceae</taxon>
        <taxon>Phytophthora</taxon>
    </lineage>
</organism>
<dbReference type="PANTHER" id="PTHR31646">
    <property type="entry name" value="ALPHA-1,2-MANNOSYLTRANSFERASE MNN2"/>
    <property type="match status" value="1"/>
</dbReference>
<keyword evidence="4" id="KW-0808">Transferase</keyword>
<dbReference type="OrthoDB" id="430354at2759"/>
<reference evidence="12" key="1">
    <citation type="submission" date="2021-02" db="EMBL/GenBank/DDBJ databases">
        <authorList>
            <person name="Palmer J.M."/>
        </authorList>
    </citation>
    <scope>NUCLEOTIDE SEQUENCE</scope>
    <source>
        <strain evidence="12">SCRP734</strain>
    </source>
</reference>
<dbReference type="AlphaFoldDB" id="A0A8T1V370"/>